<keyword evidence="4 8" id="KW-0812">Transmembrane</keyword>
<dbReference type="PANTHER" id="PTHR42718:SF48">
    <property type="entry name" value="CONSERVED TWO-DOMAIN MEMBRANE PROTEIN-RELATED"/>
    <property type="match status" value="1"/>
</dbReference>
<dbReference type="InterPro" id="IPR020846">
    <property type="entry name" value="MFS_dom"/>
</dbReference>
<keyword evidence="7" id="KW-0046">Antibiotic resistance</keyword>
<dbReference type="GO" id="GO:0005886">
    <property type="term" value="C:plasma membrane"/>
    <property type="evidence" value="ECO:0007669"/>
    <property type="project" value="UniProtKB-SubCell"/>
</dbReference>
<protein>
    <submittedName>
        <fullName evidence="10">Drug resistance transporter, EmrB/QacA subfamily</fullName>
    </submittedName>
</protein>
<dbReference type="GO" id="GO:0022857">
    <property type="term" value="F:transmembrane transporter activity"/>
    <property type="evidence" value="ECO:0007669"/>
    <property type="project" value="InterPro"/>
</dbReference>
<feature type="transmembrane region" description="Helical" evidence="8">
    <location>
        <begin position="273"/>
        <end position="292"/>
    </location>
</feature>
<dbReference type="Gene3D" id="1.20.1720.10">
    <property type="entry name" value="Multidrug resistance protein D"/>
    <property type="match status" value="1"/>
</dbReference>
<feature type="transmembrane region" description="Helical" evidence="8">
    <location>
        <begin position="411"/>
        <end position="428"/>
    </location>
</feature>
<evidence type="ECO:0000313" key="11">
    <source>
        <dbReference type="Proteomes" id="UP000199341"/>
    </source>
</evidence>
<dbReference type="PRINTS" id="PR01036">
    <property type="entry name" value="TCRTETB"/>
</dbReference>
<feature type="transmembrane region" description="Helical" evidence="8">
    <location>
        <begin position="144"/>
        <end position="169"/>
    </location>
</feature>
<evidence type="ECO:0000256" key="7">
    <source>
        <dbReference type="ARBA" id="ARBA00023251"/>
    </source>
</evidence>
<feature type="transmembrane region" description="Helical" evidence="8">
    <location>
        <begin position="85"/>
        <end position="104"/>
    </location>
</feature>
<keyword evidence="3" id="KW-1003">Cell membrane</keyword>
<feature type="transmembrane region" description="Helical" evidence="8">
    <location>
        <begin position="236"/>
        <end position="252"/>
    </location>
</feature>
<feature type="transmembrane region" description="Helical" evidence="8">
    <location>
        <begin position="434"/>
        <end position="457"/>
    </location>
</feature>
<comment type="subcellular location">
    <subcellularLocation>
        <location evidence="1">Cell membrane</location>
        <topology evidence="1">Multi-pass membrane protein</topology>
    </subcellularLocation>
</comment>
<feature type="transmembrane region" description="Helical" evidence="8">
    <location>
        <begin position="110"/>
        <end position="132"/>
    </location>
</feature>
<feature type="domain" description="Major facilitator superfamily (MFS) profile" evidence="9">
    <location>
        <begin position="18"/>
        <end position="461"/>
    </location>
</feature>
<dbReference type="InterPro" id="IPR004638">
    <property type="entry name" value="EmrB-like"/>
</dbReference>
<dbReference type="EMBL" id="FNIE01000008">
    <property type="protein sequence ID" value="SDO18779.1"/>
    <property type="molecule type" value="Genomic_DNA"/>
</dbReference>
<keyword evidence="6 8" id="KW-0472">Membrane</keyword>
<dbReference type="OrthoDB" id="7375466at2"/>
<evidence type="ECO:0000256" key="8">
    <source>
        <dbReference type="SAM" id="Phobius"/>
    </source>
</evidence>
<dbReference type="InterPro" id="IPR036259">
    <property type="entry name" value="MFS_trans_sf"/>
</dbReference>
<reference evidence="10 11" key="1">
    <citation type="submission" date="2016-10" db="EMBL/GenBank/DDBJ databases">
        <authorList>
            <person name="de Groot N.N."/>
        </authorList>
    </citation>
    <scope>NUCLEOTIDE SEQUENCE [LARGE SCALE GENOMIC DNA]</scope>
    <source>
        <strain evidence="10 11">CGMCC 4.2022</strain>
    </source>
</reference>
<keyword evidence="2" id="KW-0813">Transport</keyword>
<keyword evidence="11" id="KW-1185">Reference proteome</keyword>
<keyword evidence="5 8" id="KW-1133">Transmembrane helix</keyword>
<gene>
    <name evidence="10" type="ORF">SAMN05216259_10865</name>
</gene>
<dbReference type="InterPro" id="IPR005829">
    <property type="entry name" value="Sugar_transporter_CS"/>
</dbReference>
<proteinExistence type="predicted"/>
<dbReference type="RefSeq" id="WP_093785635.1">
    <property type="nucleotide sequence ID" value="NZ_FNIE01000008.1"/>
</dbReference>
<evidence type="ECO:0000256" key="5">
    <source>
        <dbReference type="ARBA" id="ARBA00022989"/>
    </source>
</evidence>
<feature type="transmembrane region" description="Helical" evidence="8">
    <location>
        <begin position="338"/>
        <end position="355"/>
    </location>
</feature>
<dbReference type="PROSITE" id="PS00216">
    <property type="entry name" value="SUGAR_TRANSPORT_1"/>
    <property type="match status" value="1"/>
</dbReference>
<evidence type="ECO:0000256" key="2">
    <source>
        <dbReference type="ARBA" id="ARBA00022448"/>
    </source>
</evidence>
<dbReference type="SUPFAM" id="SSF103473">
    <property type="entry name" value="MFS general substrate transporter"/>
    <property type="match status" value="1"/>
</dbReference>
<feature type="transmembrane region" description="Helical" evidence="8">
    <location>
        <begin position="206"/>
        <end position="224"/>
    </location>
</feature>
<feature type="transmembrane region" description="Helical" evidence="8">
    <location>
        <begin position="175"/>
        <end position="194"/>
    </location>
</feature>
<evidence type="ECO:0000256" key="3">
    <source>
        <dbReference type="ARBA" id="ARBA00022475"/>
    </source>
</evidence>
<feature type="transmembrane region" description="Helical" evidence="8">
    <location>
        <begin position="367"/>
        <end position="391"/>
    </location>
</feature>
<dbReference type="InterPro" id="IPR011701">
    <property type="entry name" value="MFS"/>
</dbReference>
<evidence type="ECO:0000256" key="6">
    <source>
        <dbReference type="ARBA" id="ARBA00023136"/>
    </source>
</evidence>
<feature type="transmembrane region" description="Helical" evidence="8">
    <location>
        <begin position="55"/>
        <end position="73"/>
    </location>
</feature>
<dbReference type="PROSITE" id="PS50850">
    <property type="entry name" value="MFS"/>
    <property type="match status" value="1"/>
</dbReference>
<evidence type="ECO:0000256" key="1">
    <source>
        <dbReference type="ARBA" id="ARBA00004651"/>
    </source>
</evidence>
<dbReference type="GO" id="GO:0046677">
    <property type="term" value="P:response to antibiotic"/>
    <property type="evidence" value="ECO:0007669"/>
    <property type="project" value="UniProtKB-KW"/>
</dbReference>
<evidence type="ECO:0000259" key="9">
    <source>
        <dbReference type="PROSITE" id="PS50850"/>
    </source>
</evidence>
<evidence type="ECO:0000256" key="4">
    <source>
        <dbReference type="ARBA" id="ARBA00022692"/>
    </source>
</evidence>
<dbReference type="Gene3D" id="1.20.1250.20">
    <property type="entry name" value="MFS general substrate transporter like domains"/>
    <property type="match status" value="1"/>
</dbReference>
<accession>A0A1H0HHU8</accession>
<dbReference type="CDD" id="cd17321">
    <property type="entry name" value="MFS_MMR_MDR_like"/>
    <property type="match status" value="1"/>
</dbReference>
<sequence length="504" mass="51379">MTSATAPSAAESSKAGTTLLLTAAATFMAFLDTTVVNVAFPNLRSDFPHESLTNLTWVVTSYGVLFAALLTPAGRYADVFGRRRFFLGSLGLFTLASIACAAAPNVDFLIAVRAVQGIGAAGMIPAALGLVLAETPAEKRAEAIGLWGASGSVAAAAGPSLGGLLVSAWDWRAVFIINVPIGLAVMLAGAKLLPERPAAGGKSPDILGTATVTLGIAGVVVGLTKGEDWGWGSAETWGWIGAGVLLTAFTLLRSRGREAPAVDTSLWESRMFAAANLTVFFIGAGLFVWFLSGPLYLTTVWHYSVLKAGLAVTPGAVLSAVTAIIVGSRIKPEKQRPVVIGSGLIFLGLSLWAYFALGAEPKFLAIWLPYGAFGGAVIGASLTSVTTAAAISVHPLKFAAGTGLNTTARQFGGSIGIAVMAAVIAAHNPLQPQAYLDAFLLAGVFLAASTIPASMLFTKKSMAIIAETQRQVQAYMAAQAQAAAAAASGGAAAPAEGAAVADRG</sequence>
<dbReference type="Proteomes" id="UP000199341">
    <property type="component" value="Unassembled WGS sequence"/>
</dbReference>
<dbReference type="NCBIfam" id="TIGR00711">
    <property type="entry name" value="efflux_EmrB"/>
    <property type="match status" value="1"/>
</dbReference>
<dbReference type="Pfam" id="PF07690">
    <property type="entry name" value="MFS_1"/>
    <property type="match status" value="1"/>
</dbReference>
<dbReference type="AlphaFoldDB" id="A0A1H0HHU8"/>
<organism evidence="10 11">
    <name type="scientific">Actinacidiphila guanduensis</name>
    <dbReference type="NCBI Taxonomy" id="310781"/>
    <lineage>
        <taxon>Bacteria</taxon>
        <taxon>Bacillati</taxon>
        <taxon>Actinomycetota</taxon>
        <taxon>Actinomycetes</taxon>
        <taxon>Kitasatosporales</taxon>
        <taxon>Streptomycetaceae</taxon>
        <taxon>Actinacidiphila</taxon>
    </lineage>
</organism>
<dbReference type="PANTHER" id="PTHR42718">
    <property type="entry name" value="MAJOR FACILITATOR SUPERFAMILY MULTIDRUG TRANSPORTER MFSC"/>
    <property type="match status" value="1"/>
</dbReference>
<feature type="transmembrane region" description="Helical" evidence="8">
    <location>
        <begin position="304"/>
        <end position="326"/>
    </location>
</feature>
<evidence type="ECO:0000313" key="10">
    <source>
        <dbReference type="EMBL" id="SDO18779.1"/>
    </source>
</evidence>
<name>A0A1H0HHU8_9ACTN</name>